<evidence type="ECO:0000313" key="1">
    <source>
        <dbReference type="EMBL" id="AEB08879.1"/>
    </source>
</evidence>
<organism evidence="1 2">
    <name type="scientific">Desulfobacca acetoxidans (strain ATCC 700848 / DSM 11109 / ASRB2)</name>
    <dbReference type="NCBI Taxonomy" id="880072"/>
    <lineage>
        <taxon>Bacteria</taxon>
        <taxon>Pseudomonadati</taxon>
        <taxon>Thermodesulfobacteriota</taxon>
        <taxon>Desulfobaccia</taxon>
        <taxon>Desulfobaccales</taxon>
        <taxon>Desulfobaccaceae</taxon>
        <taxon>Desulfobacca</taxon>
    </lineage>
</organism>
<dbReference type="STRING" id="880072.Desac_1012"/>
<dbReference type="AlphaFoldDB" id="F2NC84"/>
<reference evidence="1 2" key="1">
    <citation type="journal article" date="2011" name="Stand. Genomic Sci.">
        <title>Complete genome sequence of the acetate-degrading sulfate reducer Desulfobacca acetoxidans type strain (ASRB2).</title>
        <authorList>
            <person name="Goker M."/>
            <person name="Teshima H."/>
            <person name="Lapidus A."/>
            <person name="Nolan M."/>
            <person name="Lucas S."/>
            <person name="Hammon N."/>
            <person name="Deshpande S."/>
            <person name="Cheng J.F."/>
            <person name="Tapia R."/>
            <person name="Han C."/>
            <person name="Goodwin L."/>
            <person name="Pitluck S."/>
            <person name="Huntemann M."/>
            <person name="Liolios K."/>
            <person name="Ivanova N."/>
            <person name="Pagani I."/>
            <person name="Mavromatis K."/>
            <person name="Ovchinikova G."/>
            <person name="Pati A."/>
            <person name="Chen A."/>
            <person name="Palaniappan K."/>
            <person name="Land M."/>
            <person name="Hauser L."/>
            <person name="Brambilla E.M."/>
            <person name="Rohde M."/>
            <person name="Spring S."/>
            <person name="Detter J.C."/>
            <person name="Woyke T."/>
            <person name="Bristow J."/>
            <person name="Eisen J.A."/>
            <person name="Markowitz V."/>
            <person name="Hugenholtz P."/>
            <person name="Kyrpides N.C."/>
            <person name="Klenk H.P."/>
        </authorList>
    </citation>
    <scope>NUCLEOTIDE SEQUENCE [LARGE SCALE GENOMIC DNA]</scope>
    <source>
        <strain evidence="2">ATCC 700848 / DSM 11109 / ASRB2</strain>
    </source>
</reference>
<protein>
    <submittedName>
        <fullName evidence="1">Uncharacterized protein</fullName>
    </submittedName>
</protein>
<dbReference type="KEGG" id="dao:Desac_1012"/>
<reference evidence="2" key="2">
    <citation type="submission" date="2011-03" db="EMBL/GenBank/DDBJ databases">
        <title>The complete genome of Desulfobacca acetoxidans DSM 11109.</title>
        <authorList>
            <consortium name="US DOE Joint Genome Institute (JGI-PGF)"/>
            <person name="Lucas S."/>
            <person name="Copeland A."/>
            <person name="Lapidus A."/>
            <person name="Bruce D."/>
            <person name="Goodwin L."/>
            <person name="Pitluck S."/>
            <person name="Peters L."/>
            <person name="Kyrpides N."/>
            <person name="Mavromatis K."/>
            <person name="Ivanova N."/>
            <person name="Ovchinnikova G."/>
            <person name="Teshima H."/>
            <person name="Detter J.C."/>
            <person name="Han C."/>
            <person name="Land M."/>
            <person name="Hauser L."/>
            <person name="Markowitz V."/>
            <person name="Cheng J.-F."/>
            <person name="Hugenholtz P."/>
            <person name="Woyke T."/>
            <person name="Wu D."/>
            <person name="Spring S."/>
            <person name="Schueler E."/>
            <person name="Brambilla E."/>
            <person name="Klenk H.-P."/>
            <person name="Eisen J.A."/>
        </authorList>
    </citation>
    <scope>NUCLEOTIDE SEQUENCE [LARGE SCALE GENOMIC DNA]</scope>
    <source>
        <strain evidence="2">ATCC 700848 / DSM 11109 / ASRB2</strain>
    </source>
</reference>
<name>F2NC84_DESAR</name>
<gene>
    <name evidence="1" type="ordered locus">Desac_1012</name>
</gene>
<sequence length="284" mass="32699">MYLRTTKRKNKDGSIVEYFQLAHNVWNQQSSQAVAKIIHNFSRADELDRGSLIRLCKSIARVCGAEVNEITVPQEKSLAGRDQDLLPDEVKLIQTRELGTAMVLEVLWERLGIASALKNIIKQKGYNEAYERALLAMTANRLCEPESKLGFWNRWLSKVHLPSCQDLKLDQMYEAMDFLQAHSATVEEAVFFRTAHLFNLDVDLIFYDTTTAAFPLEEAERHCQLPWERIKDDLSSLQATEFQTPQFQFFQRHEPSRNLLSTLKSLDIPMPRVVLNINPITTET</sequence>
<proteinExistence type="predicted"/>
<dbReference type="EMBL" id="CP002629">
    <property type="protein sequence ID" value="AEB08879.1"/>
    <property type="molecule type" value="Genomic_DNA"/>
</dbReference>
<dbReference type="HOGENOM" id="CLU_085301_0_0_7"/>
<keyword evidence="2" id="KW-1185">Reference proteome</keyword>
<dbReference type="Proteomes" id="UP000000483">
    <property type="component" value="Chromosome"/>
</dbReference>
<dbReference type="eggNOG" id="COG5421">
    <property type="taxonomic scope" value="Bacteria"/>
</dbReference>
<evidence type="ECO:0000313" key="2">
    <source>
        <dbReference type="Proteomes" id="UP000000483"/>
    </source>
</evidence>
<accession>F2NC84</accession>